<evidence type="ECO:0000313" key="3">
    <source>
        <dbReference type="Proteomes" id="UP000054485"/>
    </source>
</evidence>
<dbReference type="EMBL" id="KN835409">
    <property type="protein sequence ID" value="KIK38145.1"/>
    <property type="molecule type" value="Genomic_DNA"/>
</dbReference>
<accession>A0A0C9ZKW9</accession>
<keyword evidence="3" id="KW-1185">Reference proteome</keyword>
<dbReference type="Proteomes" id="UP000054485">
    <property type="component" value="Unassembled WGS sequence"/>
</dbReference>
<dbReference type="OrthoDB" id="10508627at2759"/>
<feature type="compositionally biased region" description="Polar residues" evidence="1">
    <location>
        <begin position="1"/>
        <end position="11"/>
    </location>
</feature>
<reference evidence="2 3" key="1">
    <citation type="submission" date="2014-04" db="EMBL/GenBank/DDBJ databases">
        <authorList>
            <consortium name="DOE Joint Genome Institute"/>
            <person name="Kuo A."/>
            <person name="Ruytinx J."/>
            <person name="Rineau F."/>
            <person name="Colpaert J."/>
            <person name="Kohler A."/>
            <person name="Nagy L.G."/>
            <person name="Floudas D."/>
            <person name="Copeland A."/>
            <person name="Barry K.W."/>
            <person name="Cichocki N."/>
            <person name="Veneault-Fourrey C."/>
            <person name="LaButti K."/>
            <person name="Lindquist E.A."/>
            <person name="Lipzen A."/>
            <person name="Lundell T."/>
            <person name="Morin E."/>
            <person name="Murat C."/>
            <person name="Sun H."/>
            <person name="Tunlid A."/>
            <person name="Henrissat B."/>
            <person name="Grigoriev I.V."/>
            <person name="Hibbett D.S."/>
            <person name="Martin F."/>
            <person name="Nordberg H.P."/>
            <person name="Cantor M.N."/>
            <person name="Hua S.X."/>
        </authorList>
    </citation>
    <scope>NUCLEOTIDE SEQUENCE [LARGE SCALE GENOMIC DNA]</scope>
    <source>
        <strain evidence="2 3">UH-Slu-Lm8-n1</strain>
    </source>
</reference>
<dbReference type="AlphaFoldDB" id="A0A0C9ZKW9"/>
<evidence type="ECO:0000256" key="1">
    <source>
        <dbReference type="SAM" id="MobiDB-lite"/>
    </source>
</evidence>
<feature type="region of interest" description="Disordered" evidence="1">
    <location>
        <begin position="1"/>
        <end position="60"/>
    </location>
</feature>
<protein>
    <submittedName>
        <fullName evidence="2">Unplaced genomic scaffold CY34scaffold_278, whole genome shotgun sequence</fullName>
    </submittedName>
</protein>
<reference evidence="3" key="2">
    <citation type="submission" date="2015-01" db="EMBL/GenBank/DDBJ databases">
        <title>Evolutionary Origins and Diversification of the Mycorrhizal Mutualists.</title>
        <authorList>
            <consortium name="DOE Joint Genome Institute"/>
            <consortium name="Mycorrhizal Genomics Consortium"/>
            <person name="Kohler A."/>
            <person name="Kuo A."/>
            <person name="Nagy L.G."/>
            <person name="Floudas D."/>
            <person name="Copeland A."/>
            <person name="Barry K.W."/>
            <person name="Cichocki N."/>
            <person name="Veneault-Fourrey C."/>
            <person name="LaButti K."/>
            <person name="Lindquist E.A."/>
            <person name="Lipzen A."/>
            <person name="Lundell T."/>
            <person name="Morin E."/>
            <person name="Murat C."/>
            <person name="Riley R."/>
            <person name="Ohm R."/>
            <person name="Sun H."/>
            <person name="Tunlid A."/>
            <person name="Henrissat B."/>
            <person name="Grigoriev I.V."/>
            <person name="Hibbett D.S."/>
            <person name="Martin F."/>
        </authorList>
    </citation>
    <scope>NUCLEOTIDE SEQUENCE [LARGE SCALE GENOMIC DNA]</scope>
    <source>
        <strain evidence="3">UH-Slu-Lm8-n1</strain>
    </source>
</reference>
<feature type="non-terminal residue" evidence="2">
    <location>
        <position position="82"/>
    </location>
</feature>
<dbReference type="InParanoid" id="A0A0C9ZKW9"/>
<name>A0A0C9ZKW9_9AGAM</name>
<proteinExistence type="predicted"/>
<dbReference type="HOGENOM" id="CLU_2564815_0_0_1"/>
<organism evidence="2 3">
    <name type="scientific">Suillus luteus UH-Slu-Lm8-n1</name>
    <dbReference type="NCBI Taxonomy" id="930992"/>
    <lineage>
        <taxon>Eukaryota</taxon>
        <taxon>Fungi</taxon>
        <taxon>Dikarya</taxon>
        <taxon>Basidiomycota</taxon>
        <taxon>Agaricomycotina</taxon>
        <taxon>Agaricomycetes</taxon>
        <taxon>Agaricomycetidae</taxon>
        <taxon>Boletales</taxon>
        <taxon>Suillineae</taxon>
        <taxon>Suillaceae</taxon>
        <taxon>Suillus</taxon>
    </lineage>
</organism>
<gene>
    <name evidence="2" type="ORF">CY34DRAFT_809686</name>
</gene>
<sequence>MNLNDGSSLGPSSAPDGTPKRKTRVKPEDDISSSSLAPTTRKRRCLDHEDEEENREGKFGVYRLANASVRPMLNSKGNAAAR</sequence>
<evidence type="ECO:0000313" key="2">
    <source>
        <dbReference type="EMBL" id="KIK38145.1"/>
    </source>
</evidence>